<dbReference type="PROSITE" id="PS00028">
    <property type="entry name" value="ZINC_FINGER_C2H2_1"/>
    <property type="match status" value="2"/>
</dbReference>
<dbReference type="Proteomes" id="UP001168821">
    <property type="component" value="Unassembled WGS sequence"/>
</dbReference>
<accession>A0AA38MMY9</accession>
<feature type="domain" description="C2H2-type" evidence="1">
    <location>
        <begin position="134"/>
        <end position="155"/>
    </location>
</feature>
<sequence>MGDKNRDVQDLGSDVLKCPFCDAAFKSTGGLHKHKSKFHPAACHLRPYPPRFLQIPLRKCRPPPEVSSTVAISSQEVSCEVSEIGAKGSSYGADGLSDDFYSGNPGIRHANYFHARDSLRKHHKICPIWTSSSCRFCERTFDNYKGRKAHEQKSHNAQWNEGLEARLLVYQNGKKTRQFLPLRKELQQIRCKQHQRDLFRVGLQLLLEAMSCKPPLQEVQIPQACNIVTSIPEMVPRDECKSIETQKHHGEDATICCGPSELQPRRTFFPDPWLLLLVSFSCCSQDCTLRYCGEQRRAGTRRRSKWHSS</sequence>
<name>A0AA38MMY9_9CUCU</name>
<evidence type="ECO:0000259" key="1">
    <source>
        <dbReference type="PROSITE" id="PS00028"/>
    </source>
</evidence>
<comment type="caution">
    <text evidence="2">The sequence shown here is derived from an EMBL/GenBank/DDBJ whole genome shotgun (WGS) entry which is preliminary data.</text>
</comment>
<dbReference type="InterPro" id="IPR013087">
    <property type="entry name" value="Znf_C2H2_type"/>
</dbReference>
<gene>
    <name evidence="2" type="ORF">Zmor_005974</name>
</gene>
<feature type="domain" description="C2H2-type" evidence="1">
    <location>
        <begin position="18"/>
        <end position="39"/>
    </location>
</feature>
<evidence type="ECO:0000313" key="3">
    <source>
        <dbReference type="Proteomes" id="UP001168821"/>
    </source>
</evidence>
<keyword evidence="3" id="KW-1185">Reference proteome</keyword>
<dbReference type="EMBL" id="JALNTZ010000002">
    <property type="protein sequence ID" value="KAJ3661583.1"/>
    <property type="molecule type" value="Genomic_DNA"/>
</dbReference>
<evidence type="ECO:0000313" key="2">
    <source>
        <dbReference type="EMBL" id="KAJ3661583.1"/>
    </source>
</evidence>
<protein>
    <recommendedName>
        <fullName evidence="1">C2H2-type domain-containing protein</fullName>
    </recommendedName>
</protein>
<organism evidence="2 3">
    <name type="scientific">Zophobas morio</name>
    <dbReference type="NCBI Taxonomy" id="2755281"/>
    <lineage>
        <taxon>Eukaryota</taxon>
        <taxon>Metazoa</taxon>
        <taxon>Ecdysozoa</taxon>
        <taxon>Arthropoda</taxon>
        <taxon>Hexapoda</taxon>
        <taxon>Insecta</taxon>
        <taxon>Pterygota</taxon>
        <taxon>Neoptera</taxon>
        <taxon>Endopterygota</taxon>
        <taxon>Coleoptera</taxon>
        <taxon>Polyphaga</taxon>
        <taxon>Cucujiformia</taxon>
        <taxon>Tenebrionidae</taxon>
        <taxon>Zophobas</taxon>
    </lineage>
</organism>
<reference evidence="2" key="1">
    <citation type="journal article" date="2023" name="G3 (Bethesda)">
        <title>Whole genome assemblies of Zophobas morio and Tenebrio molitor.</title>
        <authorList>
            <person name="Kaur S."/>
            <person name="Stinson S.A."/>
            <person name="diCenzo G.C."/>
        </authorList>
    </citation>
    <scope>NUCLEOTIDE SEQUENCE</scope>
    <source>
        <strain evidence="2">QUZm001</strain>
    </source>
</reference>
<proteinExistence type="predicted"/>
<dbReference type="SMART" id="SM00355">
    <property type="entry name" value="ZnF_C2H2"/>
    <property type="match status" value="2"/>
</dbReference>
<dbReference type="AlphaFoldDB" id="A0AA38MMY9"/>